<dbReference type="GO" id="GO:0006261">
    <property type="term" value="P:DNA-templated DNA replication"/>
    <property type="evidence" value="ECO:0007669"/>
    <property type="project" value="UniProtKB-UniRule"/>
</dbReference>
<comment type="similarity">
    <text evidence="1 17">Belongs to the DNA polymerase type-A family.</text>
</comment>
<dbReference type="EMBL" id="CP003805">
    <property type="protein sequence ID" value="AGF48397.1"/>
    <property type="molecule type" value="Genomic_DNA"/>
</dbReference>
<evidence type="ECO:0000256" key="16">
    <source>
        <dbReference type="NCBIfam" id="TIGR00593"/>
    </source>
</evidence>
<dbReference type="SUPFAM" id="SSF88723">
    <property type="entry name" value="PIN domain-like"/>
    <property type="match status" value="1"/>
</dbReference>
<keyword evidence="22" id="KW-1185">Reference proteome</keyword>
<evidence type="ECO:0000256" key="14">
    <source>
        <dbReference type="ARBA" id="ARBA00023204"/>
    </source>
</evidence>
<dbReference type="SUPFAM" id="SSF53098">
    <property type="entry name" value="Ribonuclease H-like"/>
    <property type="match status" value="1"/>
</dbReference>
<dbReference type="SMART" id="SM00482">
    <property type="entry name" value="POLAc"/>
    <property type="match status" value="1"/>
</dbReference>
<dbReference type="InterPro" id="IPR018320">
    <property type="entry name" value="DNA_polymerase_1"/>
</dbReference>
<dbReference type="InterPro" id="IPR036279">
    <property type="entry name" value="5-3_exonuclease_C_sf"/>
</dbReference>
<keyword evidence="11 17" id="KW-0269">Exonuclease</keyword>
<dbReference type="FunFam" id="1.10.150.20:FF:000003">
    <property type="entry name" value="DNA polymerase I"/>
    <property type="match status" value="1"/>
</dbReference>
<evidence type="ECO:0000256" key="8">
    <source>
        <dbReference type="ARBA" id="ARBA00022722"/>
    </source>
</evidence>
<dbReference type="eggNOG" id="COG0749">
    <property type="taxonomic scope" value="Bacteria"/>
</dbReference>
<dbReference type="STRING" id="1208920.CONE_0642"/>
<evidence type="ECO:0000256" key="2">
    <source>
        <dbReference type="ARBA" id="ARBA00011541"/>
    </source>
</evidence>
<dbReference type="PANTHER" id="PTHR10133">
    <property type="entry name" value="DNA POLYMERASE I"/>
    <property type="match status" value="1"/>
</dbReference>
<dbReference type="PROSITE" id="PS00447">
    <property type="entry name" value="DNA_POLYMERASE_A"/>
    <property type="match status" value="1"/>
</dbReference>
<evidence type="ECO:0000256" key="12">
    <source>
        <dbReference type="ARBA" id="ARBA00022932"/>
    </source>
</evidence>
<dbReference type="SUPFAM" id="SSF56672">
    <property type="entry name" value="DNA/RNA polymerases"/>
    <property type="match status" value="1"/>
</dbReference>
<dbReference type="InterPro" id="IPR002298">
    <property type="entry name" value="DNA_polymerase_A"/>
</dbReference>
<keyword evidence="5 17" id="KW-0808">Transferase</keyword>
<dbReference type="InterPro" id="IPR020045">
    <property type="entry name" value="DNA_polI_H3TH"/>
</dbReference>
<feature type="domain" description="DNA-directed DNA polymerase family A palm" evidence="20">
    <location>
        <begin position="659"/>
        <end position="865"/>
    </location>
</feature>
<dbReference type="Gene3D" id="3.30.420.10">
    <property type="entry name" value="Ribonuclease H-like superfamily/Ribonuclease H"/>
    <property type="match status" value="1"/>
</dbReference>
<dbReference type="RefSeq" id="WP_015397083.1">
    <property type="nucleotide sequence ID" value="NC_020299.1"/>
</dbReference>
<dbReference type="FunFam" id="3.40.50.1010:FF:000001">
    <property type="entry name" value="DNA polymerase I"/>
    <property type="match status" value="1"/>
</dbReference>
<dbReference type="Pfam" id="PF01612">
    <property type="entry name" value="DNA_pol_A_exo1"/>
    <property type="match status" value="1"/>
</dbReference>
<dbReference type="HOGENOM" id="CLU_004675_0_0_4"/>
<dbReference type="NCBIfam" id="TIGR00593">
    <property type="entry name" value="pola"/>
    <property type="match status" value="1"/>
</dbReference>
<dbReference type="CDD" id="cd06139">
    <property type="entry name" value="DNA_polA_I_Ecoli_like_exo"/>
    <property type="match status" value="1"/>
</dbReference>
<dbReference type="InterPro" id="IPR036397">
    <property type="entry name" value="RNaseH_sf"/>
</dbReference>
<evidence type="ECO:0000256" key="15">
    <source>
        <dbReference type="ARBA" id="ARBA00049244"/>
    </source>
</evidence>
<dbReference type="NCBIfam" id="NF004397">
    <property type="entry name" value="PRK05755.1"/>
    <property type="match status" value="1"/>
</dbReference>
<evidence type="ECO:0000256" key="17">
    <source>
        <dbReference type="RuleBase" id="RU004460"/>
    </source>
</evidence>
<dbReference type="InterPro" id="IPR002562">
    <property type="entry name" value="3'-5'_exonuclease_dom"/>
</dbReference>
<keyword evidence="13 17" id="KW-0238">DNA-binding</keyword>
<keyword evidence="10 17" id="KW-0378">Hydrolase</keyword>
<dbReference type="Proteomes" id="UP000011541">
    <property type="component" value="Chromosome"/>
</dbReference>
<evidence type="ECO:0000256" key="9">
    <source>
        <dbReference type="ARBA" id="ARBA00022763"/>
    </source>
</evidence>
<name>M1LS73_9PROT</name>
<dbReference type="Pfam" id="PF00476">
    <property type="entry name" value="DNA_pol_A"/>
    <property type="match status" value="1"/>
</dbReference>
<keyword evidence="8" id="KW-0540">Nuclease</keyword>
<proteinExistence type="inferred from homology"/>
<keyword evidence="6 17" id="KW-0548">Nucleotidyltransferase</keyword>
<dbReference type="Pfam" id="PF02739">
    <property type="entry name" value="5_3_exonuc_N"/>
    <property type="match status" value="1"/>
</dbReference>
<evidence type="ECO:0000256" key="7">
    <source>
        <dbReference type="ARBA" id="ARBA00022705"/>
    </source>
</evidence>
<evidence type="ECO:0000256" key="6">
    <source>
        <dbReference type="ARBA" id="ARBA00022695"/>
    </source>
</evidence>
<sequence>MPEKLLLLDGSSYLYRAFYAMPDLRNSSGEPTGAIYGVINMVRKLLFDYNTNYIACVFDSSEKTFRKEIFPSYKANRAHMPEDLIKQTKYIYKIIEALGLPIYYSNNFEADDIIGSIAAKISKISDLDIVISSGDKDLSQLVNNRVSIVNTMNNEVLDEKGVTKKFGVPPHLIIDYLMLIGDSVDNIPGVKNIGPKTAVKLLNKYGSLDNIILNIKEITGLIGINLRDFIDRFELTRKLLTIKCDCDLITSINSKEDFLIKPVNNNVLIDLYTKFEFSLWLNDINKEYTDNLSINLEKSSMDDSLSNIEIVDSICSLDLFLSCLNNSEIVAVDFVFTSTRPMLSKLVSISCLSNRKLFYIPVVSQKSDKYLQKKYILSLLRPWLEDVTKQKIVHNAKNCFHVLYNEGIELRGVKDDIMLQAYVLNSHNNTSIDKLSEKFLKIKHNSYKEMYGKCTECDDFINFDIIYAANYSAKNSLIIMELYRIFSKLLSDEVDLNSIYKLEMEISTILSIIEINGVAIDSDKLQEHGFKLSEIISQLELKIYNIVGKKFNINSPKQLGEILFNLMKYPLVKKTSAGIPSTDESVLKKLSNDFLLPNILLEYRSLTKLKSTYTDKLPSMVNINTGRLHTNYSQIGVVTGRLSSSDPNLQNIPIRTDLGKMIRQAFVSREGYLLMSADYSQIELRVMAHVSDDSNLKTAFSEGKDIHSVTASEIFNIDVSNITQEQRRAAKAINFGLLYGMGIFGLSAALKISKNDAKQYIDQYFFRYPFVANYMENICKKAKKYGFVETIFGRRIYIPEISNSSLHNRQSSERAAINAPIQGAAADIMKMAMISVQNWLLKNNMMTRIVMQVHDELIFEANETEVSELKDVLPSLMCDIVNLSVPLVIEIGIGKNWSQAH</sequence>
<evidence type="ECO:0000256" key="13">
    <source>
        <dbReference type="ARBA" id="ARBA00023125"/>
    </source>
</evidence>
<evidence type="ECO:0000256" key="5">
    <source>
        <dbReference type="ARBA" id="ARBA00022679"/>
    </source>
</evidence>
<reference evidence="21 22" key="1">
    <citation type="journal article" date="2013" name="Genome Biol. Evol.">
        <title>Genome evolution and phylogenomic analysis of candidatus kinetoplastibacterium, the betaproteobacterial endosymbionts of strigomonas and angomonas.</title>
        <authorList>
            <person name="Alves J.M."/>
            <person name="Serrano M.G."/>
            <person name="Maia da Silva F."/>
            <person name="Voegtly L.J."/>
            <person name="Matveyev A.V."/>
            <person name="Teixeira M.M."/>
            <person name="Camargo E.P."/>
            <person name="Buck G.A."/>
        </authorList>
    </citation>
    <scope>NUCLEOTIDE SEQUENCE [LARGE SCALE GENOMIC DNA]</scope>
    <source>
        <strain evidence="21 22">TCC290E</strain>
    </source>
</reference>
<evidence type="ECO:0000313" key="22">
    <source>
        <dbReference type="Proteomes" id="UP000011541"/>
    </source>
</evidence>
<protein>
    <recommendedName>
        <fullName evidence="4 16">DNA polymerase I</fullName>
        <ecNumber evidence="3 16">2.7.7.7</ecNumber>
    </recommendedName>
</protein>
<evidence type="ECO:0000259" key="20">
    <source>
        <dbReference type="SMART" id="SM00482"/>
    </source>
</evidence>
<dbReference type="GO" id="GO:0008409">
    <property type="term" value="F:5'-3' exonuclease activity"/>
    <property type="evidence" value="ECO:0007669"/>
    <property type="project" value="UniProtKB-UniRule"/>
</dbReference>
<dbReference type="Gene3D" id="3.30.70.370">
    <property type="match status" value="1"/>
</dbReference>
<dbReference type="CDD" id="cd08637">
    <property type="entry name" value="DNA_pol_A_pol_I_C"/>
    <property type="match status" value="1"/>
</dbReference>
<dbReference type="InterPro" id="IPR012337">
    <property type="entry name" value="RNaseH-like_sf"/>
</dbReference>
<dbReference type="SMART" id="SM00474">
    <property type="entry name" value="35EXOc"/>
    <property type="match status" value="1"/>
</dbReference>
<organism evidence="21 22">
    <name type="scientific">Candidatus Kinetoplastidibacterium stringomonadis TCC290E</name>
    <dbReference type="NCBI Taxonomy" id="1208920"/>
    <lineage>
        <taxon>Bacteria</taxon>
        <taxon>Pseudomonadati</taxon>
        <taxon>Pseudomonadota</taxon>
        <taxon>Betaproteobacteria</taxon>
        <taxon>Candidatus Kinetoplastidibacterium</taxon>
    </lineage>
</organism>
<dbReference type="GO" id="GO:0006302">
    <property type="term" value="P:double-strand break repair"/>
    <property type="evidence" value="ECO:0007669"/>
    <property type="project" value="TreeGrafter"/>
</dbReference>
<evidence type="ECO:0000256" key="4">
    <source>
        <dbReference type="ARBA" id="ARBA00020311"/>
    </source>
</evidence>
<dbReference type="PATRIC" id="fig|1208920.3.peg.387"/>
<dbReference type="GO" id="GO:0003887">
    <property type="term" value="F:DNA-directed DNA polymerase activity"/>
    <property type="evidence" value="ECO:0007669"/>
    <property type="project" value="UniProtKB-UniRule"/>
</dbReference>
<dbReference type="AlphaFoldDB" id="M1LS73"/>
<evidence type="ECO:0000256" key="3">
    <source>
        <dbReference type="ARBA" id="ARBA00012417"/>
    </source>
</evidence>
<dbReference type="EC" id="2.7.7.7" evidence="3 16"/>
<dbReference type="PRINTS" id="PR00868">
    <property type="entry name" value="DNAPOLI"/>
</dbReference>
<dbReference type="KEGG" id="kon:CONE_0642"/>
<comment type="catalytic activity">
    <reaction evidence="15 17">
        <text>DNA(n) + a 2'-deoxyribonucleoside 5'-triphosphate = DNA(n+1) + diphosphate</text>
        <dbReference type="Rhea" id="RHEA:22508"/>
        <dbReference type="Rhea" id="RHEA-COMP:17339"/>
        <dbReference type="Rhea" id="RHEA-COMP:17340"/>
        <dbReference type="ChEBI" id="CHEBI:33019"/>
        <dbReference type="ChEBI" id="CHEBI:61560"/>
        <dbReference type="ChEBI" id="CHEBI:173112"/>
        <dbReference type="EC" id="2.7.7.7"/>
    </reaction>
</comment>
<dbReference type="eggNOG" id="COG0258">
    <property type="taxonomic scope" value="Bacteria"/>
</dbReference>
<dbReference type="InterPro" id="IPR008918">
    <property type="entry name" value="HhH2"/>
</dbReference>
<dbReference type="GO" id="GO:0008408">
    <property type="term" value="F:3'-5' exonuclease activity"/>
    <property type="evidence" value="ECO:0007669"/>
    <property type="project" value="UniProtKB-UniRule"/>
</dbReference>
<keyword evidence="7 17" id="KW-0235">DNA replication</keyword>
<dbReference type="InterPro" id="IPR043502">
    <property type="entry name" value="DNA/RNA_pol_sf"/>
</dbReference>
<accession>M1LS73</accession>
<keyword evidence="9 17" id="KW-0227">DNA damage</keyword>
<evidence type="ECO:0000259" key="19">
    <source>
        <dbReference type="SMART" id="SM00475"/>
    </source>
</evidence>
<dbReference type="SMART" id="SM00279">
    <property type="entry name" value="HhH2"/>
    <property type="match status" value="1"/>
</dbReference>
<dbReference type="InterPro" id="IPR002421">
    <property type="entry name" value="5-3_exonuclease"/>
</dbReference>
<evidence type="ECO:0000256" key="11">
    <source>
        <dbReference type="ARBA" id="ARBA00022839"/>
    </source>
</evidence>
<dbReference type="Gene3D" id="1.20.1060.10">
    <property type="entry name" value="Taq DNA Polymerase, Chain T, domain 4"/>
    <property type="match status" value="1"/>
</dbReference>
<dbReference type="CDD" id="cd09898">
    <property type="entry name" value="H3TH_53EXO"/>
    <property type="match status" value="1"/>
</dbReference>
<dbReference type="Gene3D" id="1.10.150.20">
    <property type="entry name" value="5' to 3' exonuclease, C-terminal subdomain"/>
    <property type="match status" value="2"/>
</dbReference>
<evidence type="ECO:0000256" key="10">
    <source>
        <dbReference type="ARBA" id="ARBA00022801"/>
    </source>
</evidence>
<dbReference type="OrthoDB" id="9806424at2"/>
<dbReference type="InterPro" id="IPR029060">
    <property type="entry name" value="PIN-like_dom_sf"/>
</dbReference>
<dbReference type="FunFam" id="1.10.150.20:FF:000002">
    <property type="entry name" value="DNA polymerase I"/>
    <property type="match status" value="1"/>
</dbReference>
<dbReference type="FunFam" id="1.20.1060.10:FF:000001">
    <property type="entry name" value="DNA polymerase I"/>
    <property type="match status" value="1"/>
</dbReference>
<dbReference type="SMART" id="SM00475">
    <property type="entry name" value="53EXOc"/>
    <property type="match status" value="1"/>
</dbReference>
<comment type="subunit">
    <text evidence="2">Single-chain monomer with multiple functions.</text>
</comment>
<dbReference type="GO" id="GO:0003677">
    <property type="term" value="F:DNA binding"/>
    <property type="evidence" value="ECO:0007669"/>
    <property type="project" value="UniProtKB-UniRule"/>
</dbReference>
<dbReference type="InterPro" id="IPR020046">
    <property type="entry name" value="5-3_exonucl_a-hlix_arch_N"/>
</dbReference>
<dbReference type="Gene3D" id="3.40.50.1010">
    <property type="entry name" value="5'-nuclease"/>
    <property type="match status" value="1"/>
</dbReference>
<dbReference type="CDD" id="cd09859">
    <property type="entry name" value="PIN_53EXO"/>
    <property type="match status" value="1"/>
</dbReference>
<feature type="domain" description="3'-5' exonuclease" evidence="18">
    <location>
        <begin position="308"/>
        <end position="491"/>
    </location>
</feature>
<evidence type="ECO:0000256" key="1">
    <source>
        <dbReference type="ARBA" id="ARBA00007705"/>
    </source>
</evidence>
<dbReference type="InterPro" id="IPR019760">
    <property type="entry name" value="DNA-dir_DNA_pol_A_CS"/>
</dbReference>
<keyword evidence="14 17" id="KW-0234">DNA repair</keyword>
<dbReference type="InterPro" id="IPR001098">
    <property type="entry name" value="DNA-dir_DNA_pol_A_palm_dom"/>
</dbReference>
<keyword evidence="12 17" id="KW-0239">DNA-directed DNA polymerase</keyword>
<dbReference type="Pfam" id="PF01367">
    <property type="entry name" value="5_3_exonuc"/>
    <property type="match status" value="1"/>
</dbReference>
<evidence type="ECO:0000259" key="18">
    <source>
        <dbReference type="SMART" id="SM00474"/>
    </source>
</evidence>
<evidence type="ECO:0000313" key="21">
    <source>
        <dbReference type="EMBL" id="AGF48397.1"/>
    </source>
</evidence>
<dbReference type="PANTHER" id="PTHR10133:SF27">
    <property type="entry name" value="DNA POLYMERASE NU"/>
    <property type="match status" value="1"/>
</dbReference>
<gene>
    <name evidence="17" type="primary">polA</name>
    <name evidence="21" type="ORF">CONE_0642</name>
</gene>
<feature type="domain" description="5'-3' exonuclease" evidence="19">
    <location>
        <begin position="1"/>
        <end position="261"/>
    </location>
</feature>
<comment type="function">
    <text evidence="17">In addition to polymerase activity, this DNA polymerase exhibits 3'-5' and 5'-3' exonuclease activity.</text>
</comment>
<dbReference type="SUPFAM" id="SSF47807">
    <property type="entry name" value="5' to 3' exonuclease, C-terminal subdomain"/>
    <property type="match status" value="1"/>
</dbReference>